<keyword evidence="3" id="KW-0597">Phosphoprotein</keyword>
<dbReference type="GO" id="GO:0005737">
    <property type="term" value="C:cytoplasm"/>
    <property type="evidence" value="ECO:0007669"/>
    <property type="project" value="UniProtKB-SubCell"/>
</dbReference>
<dbReference type="GO" id="GO:0005524">
    <property type="term" value="F:ATP binding"/>
    <property type="evidence" value="ECO:0007669"/>
    <property type="project" value="InterPro"/>
</dbReference>
<keyword evidence="2" id="KW-0963">Cytoplasm</keyword>
<dbReference type="FunFam" id="1.10.510.10:FF:000266">
    <property type="entry name" value="nuclear receptor-binding protein 2"/>
    <property type="match status" value="1"/>
</dbReference>
<keyword evidence="10" id="KW-1185">Reference proteome</keyword>
<evidence type="ECO:0000259" key="8">
    <source>
        <dbReference type="PROSITE" id="PS50011"/>
    </source>
</evidence>
<gene>
    <name evidence="9" type="primary">NRBP2</name>
</gene>
<evidence type="ECO:0000256" key="2">
    <source>
        <dbReference type="ARBA" id="ARBA00022490"/>
    </source>
</evidence>
<dbReference type="GO" id="GO:0016242">
    <property type="term" value="P:negative regulation of macroautophagy"/>
    <property type="evidence" value="ECO:0007669"/>
    <property type="project" value="Ensembl"/>
</dbReference>
<keyword evidence="4" id="KW-0524">Neurogenesis</keyword>
<dbReference type="GeneTree" id="ENSGT00940000160430"/>
<evidence type="ECO:0000256" key="1">
    <source>
        <dbReference type="ARBA" id="ARBA00004496"/>
    </source>
</evidence>
<dbReference type="OrthoDB" id="1034557at2759"/>
<dbReference type="PANTHER" id="PTHR13902">
    <property type="entry name" value="SERINE/THREONINE-PROTEIN KINASE WNK WITH NO LYSINE -RELATED"/>
    <property type="match status" value="1"/>
</dbReference>
<dbReference type="SUPFAM" id="SSF56112">
    <property type="entry name" value="Protein kinase-like (PK-like)"/>
    <property type="match status" value="1"/>
</dbReference>
<proteinExistence type="predicted"/>
<protein>
    <recommendedName>
        <fullName evidence="6">Nuclear receptor-binding protein 2</fullName>
    </recommendedName>
</protein>
<accession>A0A8C4VJV4</accession>
<evidence type="ECO:0000256" key="3">
    <source>
        <dbReference type="ARBA" id="ARBA00022553"/>
    </source>
</evidence>
<evidence type="ECO:0000256" key="6">
    <source>
        <dbReference type="ARBA" id="ARBA00067126"/>
    </source>
</evidence>
<comment type="function">
    <text evidence="5">May regulate apoptosis of neural progenitor cells during their differentiation.</text>
</comment>
<reference evidence="9" key="2">
    <citation type="submission" date="2025-08" db="UniProtKB">
        <authorList>
            <consortium name="Ensembl"/>
        </authorList>
    </citation>
    <scope>IDENTIFICATION</scope>
</reference>
<evidence type="ECO:0000256" key="7">
    <source>
        <dbReference type="SAM" id="MobiDB-lite"/>
    </source>
</evidence>
<name>A0A8C4VJV4_9SAUR</name>
<dbReference type="FunFam" id="3.30.200.20:FF:000098">
    <property type="entry name" value="Nuclear receptor-binding protein 1"/>
    <property type="match status" value="1"/>
</dbReference>
<dbReference type="AlphaFoldDB" id="A0A8C4VJV4"/>
<dbReference type="GO" id="GO:0043524">
    <property type="term" value="P:negative regulation of neuron apoptotic process"/>
    <property type="evidence" value="ECO:0007669"/>
    <property type="project" value="Ensembl"/>
</dbReference>
<sequence length="566" mass="64301">MSGAEAALPAEKEEESEEESEVLEESPCGRWQKRREQVNQGNMPGIQSTFLAMDTEEGVEVVWNELHFTDKKAFKAHEEKIKTMFEQLVVVDHPNIVKLHKYWLDVKDSKARVIFITEYVSSGSLKQFLKKTKKNHKAMNARAWKRWCTQILSALSFLHSCDPPIIHGNLTSDTVFIQHNGLIKIGSAIPDDLRSPIRIERDEQRNLHFFPPEYGHVADGTAVDIFSFGMCALEMAVLEIQSNGDSRVSEEAIARARHSLDDPNMRDFILGCLLLNPDKRPTAHNLLFHQVLFEVHSLKLLAAHCFINNQYLMPENVVEENTKGLDLNMVMAEIRLEGRPAVQWRYSEVSFLELDKFLEDVRNGIYPLMNFAATRPQLLPRALSQPQEDPQKAKTPTPEPFDVETRKVVQMQCSMEMNEEKTQWHLTLLLTLEDKLHRQLSYDLLPTDSSKGLASELVHYGFIHEVSLLPSPLESVRLPQAGICCQYINTGLSNSPPHPMPQGHEGSRGGGPGPGESTHLFSHLSKLVLMTVIRVSLWLHDELTTFYHPATLCLSALLRPRCRLLQ</sequence>
<reference evidence="9" key="1">
    <citation type="submission" date="2019-06" db="EMBL/GenBank/DDBJ databases">
        <title>G10K-VGP Goodes thornscrub tortoise genome, primary haplotype.</title>
        <authorList>
            <person name="Murphy B."/>
            <person name="Edwards T."/>
            <person name="Rhie A."/>
            <person name="Koren S."/>
            <person name="Phillippy A."/>
            <person name="Fedrigo O."/>
            <person name="Haase B."/>
            <person name="Mountcastle J."/>
            <person name="Lewin H."/>
            <person name="Damas J."/>
            <person name="Howe K."/>
            <person name="Formenti G."/>
            <person name="Myers G."/>
            <person name="Durbin R."/>
            <person name="Jarvis E.D."/>
        </authorList>
    </citation>
    <scope>NUCLEOTIDE SEQUENCE [LARGE SCALE GENOMIC DNA]</scope>
</reference>
<feature type="compositionally biased region" description="Acidic residues" evidence="7">
    <location>
        <begin position="12"/>
        <end position="24"/>
    </location>
</feature>
<evidence type="ECO:0000256" key="4">
    <source>
        <dbReference type="ARBA" id="ARBA00022902"/>
    </source>
</evidence>
<dbReference type="Pfam" id="PF00069">
    <property type="entry name" value="Pkinase"/>
    <property type="match status" value="1"/>
</dbReference>
<evidence type="ECO:0000313" key="9">
    <source>
        <dbReference type="Ensembl" id="ENSGEVP00005003489.1"/>
    </source>
</evidence>
<feature type="domain" description="Protein kinase" evidence="8">
    <location>
        <begin position="32"/>
        <end position="292"/>
    </location>
</feature>
<feature type="region of interest" description="Disordered" evidence="7">
    <location>
        <begin position="1"/>
        <end position="28"/>
    </location>
</feature>
<feature type="region of interest" description="Disordered" evidence="7">
    <location>
        <begin position="494"/>
        <end position="516"/>
    </location>
</feature>
<dbReference type="GO" id="GO:0030182">
    <property type="term" value="P:neuron differentiation"/>
    <property type="evidence" value="ECO:0007669"/>
    <property type="project" value="Ensembl"/>
</dbReference>
<dbReference type="Gene3D" id="1.10.510.10">
    <property type="entry name" value="Transferase(Phosphotransferase) domain 1"/>
    <property type="match status" value="1"/>
</dbReference>
<dbReference type="InterPro" id="IPR050588">
    <property type="entry name" value="WNK_Ser-Thr_kinase"/>
</dbReference>
<evidence type="ECO:0000313" key="10">
    <source>
        <dbReference type="Proteomes" id="UP000694390"/>
    </source>
</evidence>
<dbReference type="InterPro" id="IPR000719">
    <property type="entry name" value="Prot_kinase_dom"/>
</dbReference>
<comment type="subcellular location">
    <subcellularLocation>
        <location evidence="1">Cytoplasm</location>
    </subcellularLocation>
</comment>
<dbReference type="Ensembl" id="ENSGEVT00005003650.1">
    <property type="protein sequence ID" value="ENSGEVP00005003489.1"/>
    <property type="gene ID" value="ENSGEVG00005002538.1"/>
</dbReference>
<dbReference type="InterPro" id="IPR011009">
    <property type="entry name" value="Kinase-like_dom_sf"/>
</dbReference>
<dbReference type="PROSITE" id="PS50011">
    <property type="entry name" value="PROTEIN_KINASE_DOM"/>
    <property type="match status" value="1"/>
</dbReference>
<organism evidence="9 10">
    <name type="scientific">Gopherus evgoodei</name>
    <name type="common">Goodes thornscrub tortoise</name>
    <dbReference type="NCBI Taxonomy" id="1825980"/>
    <lineage>
        <taxon>Eukaryota</taxon>
        <taxon>Metazoa</taxon>
        <taxon>Chordata</taxon>
        <taxon>Craniata</taxon>
        <taxon>Vertebrata</taxon>
        <taxon>Euteleostomi</taxon>
        <taxon>Archelosauria</taxon>
        <taxon>Testudinata</taxon>
        <taxon>Testudines</taxon>
        <taxon>Cryptodira</taxon>
        <taxon>Durocryptodira</taxon>
        <taxon>Testudinoidea</taxon>
        <taxon>Testudinidae</taxon>
        <taxon>Gopherus</taxon>
    </lineage>
</organism>
<evidence type="ECO:0000256" key="5">
    <source>
        <dbReference type="ARBA" id="ARBA00055098"/>
    </source>
</evidence>
<dbReference type="GO" id="GO:0004672">
    <property type="term" value="F:protein kinase activity"/>
    <property type="evidence" value="ECO:0007669"/>
    <property type="project" value="InterPro"/>
</dbReference>
<dbReference type="Proteomes" id="UP000694390">
    <property type="component" value="Chromosome 2"/>
</dbReference>
<reference evidence="9" key="3">
    <citation type="submission" date="2025-09" db="UniProtKB">
        <authorList>
            <consortium name="Ensembl"/>
        </authorList>
    </citation>
    <scope>IDENTIFICATION</scope>
</reference>
<dbReference type="Gene3D" id="3.30.200.20">
    <property type="entry name" value="Phosphorylase Kinase, domain 1"/>
    <property type="match status" value="1"/>
</dbReference>